<dbReference type="Pfam" id="PF01242">
    <property type="entry name" value="PTPS"/>
    <property type="match status" value="1"/>
</dbReference>
<name>A0A381VMI8_9ZZZZ</name>
<evidence type="ECO:0008006" key="2">
    <source>
        <dbReference type="Google" id="ProtNLM"/>
    </source>
</evidence>
<gene>
    <name evidence="1" type="ORF">METZ01_LOCUS94125</name>
</gene>
<organism evidence="1">
    <name type="scientific">marine metagenome</name>
    <dbReference type="NCBI Taxonomy" id="408172"/>
    <lineage>
        <taxon>unclassified sequences</taxon>
        <taxon>metagenomes</taxon>
        <taxon>ecological metagenomes</taxon>
    </lineage>
</organism>
<dbReference type="Gene3D" id="3.30.479.10">
    <property type="entry name" value="6-pyruvoyl tetrahydropterin synthase/QueD"/>
    <property type="match status" value="1"/>
</dbReference>
<dbReference type="AlphaFoldDB" id="A0A381VMI8"/>
<protein>
    <recommendedName>
        <fullName evidence="2">6-carboxytetrahydropterin synthase</fullName>
    </recommendedName>
</protein>
<accession>A0A381VMI8</accession>
<sequence>MSQFKSTKEFKEIGPCAYRNWRSNTDCYLLHGYDRSIKFVFGCDNLDKQGFVVDFGGLKDIKRQLEEWFDHTVILQSDDPLVSTFQNLSLEGHCKLHTFPLISCEGLAQYVGEYVDAFLQERYDGRCWVELSEHSECAKNSAIYEPRKDPDRLIFEVLTDINKEMLHGDLAVLK</sequence>
<reference evidence="1" key="1">
    <citation type="submission" date="2018-05" db="EMBL/GenBank/DDBJ databases">
        <authorList>
            <person name="Lanie J.A."/>
            <person name="Ng W.-L."/>
            <person name="Kazmierczak K.M."/>
            <person name="Andrzejewski T.M."/>
            <person name="Davidsen T.M."/>
            <person name="Wayne K.J."/>
            <person name="Tettelin H."/>
            <person name="Glass J.I."/>
            <person name="Rusch D."/>
            <person name="Podicherti R."/>
            <person name="Tsui H.-C.T."/>
            <person name="Winkler M.E."/>
        </authorList>
    </citation>
    <scope>NUCLEOTIDE SEQUENCE</scope>
</reference>
<proteinExistence type="predicted"/>
<dbReference type="EMBL" id="UINC01009198">
    <property type="protein sequence ID" value="SVA41271.1"/>
    <property type="molecule type" value="Genomic_DNA"/>
</dbReference>
<dbReference type="SUPFAM" id="SSF55620">
    <property type="entry name" value="Tetrahydrobiopterin biosynthesis enzymes-like"/>
    <property type="match status" value="1"/>
</dbReference>
<dbReference type="InterPro" id="IPR007115">
    <property type="entry name" value="6-PTP_synth/QueD"/>
</dbReference>
<evidence type="ECO:0000313" key="1">
    <source>
        <dbReference type="EMBL" id="SVA41271.1"/>
    </source>
</evidence>
<dbReference type="InterPro" id="IPR038418">
    <property type="entry name" value="6-PTP_synth/QueD_sf"/>
</dbReference>